<keyword evidence="2" id="KW-0472">Membrane</keyword>
<evidence type="ECO:0000256" key="1">
    <source>
        <dbReference type="SAM" id="MobiDB-lite"/>
    </source>
</evidence>
<reference evidence="3 4" key="1">
    <citation type="submission" date="2017-06" db="EMBL/GenBank/DDBJ databases">
        <title>Origin of plasmid-mediated fosfomycin resistance gene fosA3.</title>
        <authorList>
            <person name="Ito R."/>
            <person name="Pacey M.P."/>
            <person name="Doi Y."/>
        </authorList>
    </citation>
    <scope>NUCLEOTIDE SEQUENCE [LARGE SCALE GENOMIC DNA]</scope>
    <source>
        <strain evidence="3 4">YDC799</strain>
    </source>
</reference>
<organism evidence="3 4">
    <name type="scientific">Kluyvera genomosp. 3</name>
    <dbReference type="NCBI Taxonomy" id="2774055"/>
    <lineage>
        <taxon>Bacteria</taxon>
        <taxon>Pseudomonadati</taxon>
        <taxon>Pseudomonadota</taxon>
        <taxon>Gammaproteobacteria</taxon>
        <taxon>Enterobacterales</taxon>
        <taxon>Enterobacteriaceae</taxon>
        <taxon>Kluyvera</taxon>
    </lineage>
</organism>
<keyword evidence="2" id="KW-1133">Transmembrane helix</keyword>
<dbReference type="AlphaFoldDB" id="A0A248KKC2"/>
<evidence type="ECO:0000313" key="4">
    <source>
        <dbReference type="Proteomes" id="UP000197098"/>
    </source>
</evidence>
<feature type="compositionally biased region" description="Polar residues" evidence="1">
    <location>
        <begin position="1"/>
        <end position="14"/>
    </location>
</feature>
<proteinExistence type="predicted"/>
<dbReference type="Proteomes" id="UP000197098">
    <property type="component" value="Chromosome"/>
</dbReference>
<accession>A0A248KKC2</accession>
<feature type="region of interest" description="Disordered" evidence="1">
    <location>
        <begin position="1"/>
        <end position="22"/>
    </location>
</feature>
<evidence type="ECO:0000313" key="3">
    <source>
        <dbReference type="EMBL" id="ASG64313.1"/>
    </source>
</evidence>
<dbReference type="EMBL" id="CP022114">
    <property type="protein sequence ID" value="ASG64313.1"/>
    <property type="molecule type" value="Genomic_DNA"/>
</dbReference>
<gene>
    <name evidence="3" type="ORF">CEW81_22785</name>
</gene>
<protein>
    <submittedName>
        <fullName evidence="3">Uncharacterized protein</fullName>
    </submittedName>
</protein>
<sequence length="96" mass="10351">MTATESSKVTQVNGGSKDPSGNGFDVDSNGMIVAVGANVVVWVSAGILENTFPAIFLLKIFTFTTRVMRRVTRVKQISSYSMKTVPIPKVMAHSTQ</sequence>
<name>A0A248KKC2_9ENTR</name>
<feature type="transmembrane region" description="Helical" evidence="2">
    <location>
        <begin position="39"/>
        <end position="61"/>
    </location>
</feature>
<keyword evidence="2" id="KW-0812">Transmembrane</keyword>
<evidence type="ECO:0000256" key="2">
    <source>
        <dbReference type="SAM" id="Phobius"/>
    </source>
</evidence>